<proteinExistence type="predicted"/>
<accession>A0A6V1U1E5</accession>
<dbReference type="EMBL" id="HBIU01043280">
    <property type="protein sequence ID" value="CAE0640742.1"/>
    <property type="molecule type" value="Transcribed_RNA"/>
</dbReference>
<dbReference type="GO" id="GO:0003779">
    <property type="term" value="F:actin binding"/>
    <property type="evidence" value="ECO:0007669"/>
    <property type="project" value="TreeGrafter"/>
</dbReference>
<name>A0A6V1U1E5_HETAK</name>
<dbReference type="InterPro" id="IPR006926">
    <property type="entry name" value="Vps16_N"/>
</dbReference>
<dbReference type="GO" id="GO:0030897">
    <property type="term" value="C:HOPS complex"/>
    <property type="evidence" value="ECO:0007669"/>
    <property type="project" value="TreeGrafter"/>
</dbReference>
<dbReference type="InterPro" id="IPR016534">
    <property type="entry name" value="VPS16"/>
</dbReference>
<dbReference type="GO" id="GO:0006886">
    <property type="term" value="P:intracellular protein transport"/>
    <property type="evidence" value="ECO:0007669"/>
    <property type="project" value="InterPro"/>
</dbReference>
<organism evidence="2">
    <name type="scientific">Heterosigma akashiwo</name>
    <name type="common">Chromophytic alga</name>
    <name type="synonym">Heterosigma carterae</name>
    <dbReference type="NCBI Taxonomy" id="2829"/>
    <lineage>
        <taxon>Eukaryota</taxon>
        <taxon>Sar</taxon>
        <taxon>Stramenopiles</taxon>
        <taxon>Ochrophyta</taxon>
        <taxon>Raphidophyceae</taxon>
        <taxon>Chattonellales</taxon>
        <taxon>Chattonellaceae</taxon>
        <taxon>Heterosigma</taxon>
    </lineage>
</organism>
<dbReference type="Pfam" id="PF04841">
    <property type="entry name" value="Vps16_N"/>
    <property type="match status" value="1"/>
</dbReference>
<gene>
    <name evidence="2" type="ORF">HAKA00212_LOCUS19565</name>
</gene>
<reference evidence="2" key="1">
    <citation type="submission" date="2021-01" db="EMBL/GenBank/DDBJ databases">
        <authorList>
            <person name="Corre E."/>
            <person name="Pelletier E."/>
            <person name="Niang G."/>
            <person name="Scheremetjew M."/>
            <person name="Finn R."/>
            <person name="Kale V."/>
            <person name="Holt S."/>
            <person name="Cochrane G."/>
            <person name="Meng A."/>
            <person name="Brown T."/>
            <person name="Cohen L."/>
        </authorList>
    </citation>
    <scope>NUCLEOTIDE SEQUENCE</scope>
    <source>
        <strain evidence="2">CCMP3107</strain>
    </source>
</reference>
<evidence type="ECO:0000259" key="1">
    <source>
        <dbReference type="Pfam" id="PF04841"/>
    </source>
</evidence>
<dbReference type="GO" id="GO:0005768">
    <property type="term" value="C:endosome"/>
    <property type="evidence" value="ECO:0007669"/>
    <property type="project" value="TreeGrafter"/>
</dbReference>
<evidence type="ECO:0000313" key="2">
    <source>
        <dbReference type="EMBL" id="CAE0640742.1"/>
    </source>
</evidence>
<feature type="non-terminal residue" evidence="2">
    <location>
        <position position="174"/>
    </location>
</feature>
<dbReference type="GO" id="GO:0005765">
    <property type="term" value="C:lysosomal membrane"/>
    <property type="evidence" value="ECO:0007669"/>
    <property type="project" value="TreeGrafter"/>
</dbReference>
<dbReference type="PANTHER" id="PTHR12811:SF0">
    <property type="entry name" value="VACUOLAR PROTEIN SORTING-ASSOCIATED PROTEIN 16 HOMOLOG"/>
    <property type="match status" value="1"/>
</dbReference>
<dbReference type="AlphaFoldDB" id="A0A6V1U1E5"/>
<feature type="domain" description="Vps16 N-terminal" evidence="1">
    <location>
        <begin position="4"/>
        <end position="158"/>
    </location>
</feature>
<protein>
    <recommendedName>
        <fullName evidence="1">Vps16 N-terminal domain-containing protein</fullName>
    </recommendedName>
</protein>
<sequence length="174" mass="19078">MINTDWQSLGDVQYRKWVVYDEMEWGDFDLDSCIICGAPYGGPLAVVRDEKKLVEAEKDLTPTLRIFSSSGRLLAEIPWEHKGLVGLGWSDQEALIAVFSDGGALVHDLHGRLLSSFNLLQDLAGLDLVALVEARFWGDGVAALGDDQQVYAAAGVHARFPRLYSVATGLTREA</sequence>
<dbReference type="GO" id="GO:0042144">
    <property type="term" value="P:vacuole fusion, non-autophagic"/>
    <property type="evidence" value="ECO:0007669"/>
    <property type="project" value="TreeGrafter"/>
</dbReference>
<dbReference type="PANTHER" id="PTHR12811">
    <property type="entry name" value="VACUOLAR PROTEIN SORTING VPS16"/>
    <property type="match status" value="1"/>
</dbReference>
<dbReference type="GO" id="GO:0016197">
    <property type="term" value="P:endosomal transport"/>
    <property type="evidence" value="ECO:0007669"/>
    <property type="project" value="TreeGrafter"/>
</dbReference>